<dbReference type="STRING" id="98765.A0A2R6NQ21"/>
<evidence type="ECO:0000259" key="1">
    <source>
        <dbReference type="Pfam" id="PF12770"/>
    </source>
</evidence>
<dbReference type="OrthoDB" id="3261813at2759"/>
<organism evidence="2 3">
    <name type="scientific">Hermanssonia centrifuga</name>
    <dbReference type="NCBI Taxonomy" id="98765"/>
    <lineage>
        <taxon>Eukaryota</taxon>
        <taxon>Fungi</taxon>
        <taxon>Dikarya</taxon>
        <taxon>Basidiomycota</taxon>
        <taxon>Agaricomycotina</taxon>
        <taxon>Agaricomycetes</taxon>
        <taxon>Polyporales</taxon>
        <taxon>Meruliaceae</taxon>
        <taxon>Hermanssonia</taxon>
    </lineage>
</organism>
<feature type="domain" description="CHAT" evidence="1">
    <location>
        <begin position="754"/>
        <end position="1046"/>
    </location>
</feature>
<dbReference type="Proteomes" id="UP000186601">
    <property type="component" value="Unassembled WGS sequence"/>
</dbReference>
<dbReference type="InterPro" id="IPR024983">
    <property type="entry name" value="CHAT_dom"/>
</dbReference>
<proteinExistence type="predicted"/>
<reference evidence="2 3" key="1">
    <citation type="submission" date="2018-02" db="EMBL/GenBank/DDBJ databases">
        <title>Genome sequence of the basidiomycete white-rot fungus Phlebia centrifuga.</title>
        <authorList>
            <person name="Granchi Z."/>
            <person name="Peng M."/>
            <person name="de Vries R.P."/>
            <person name="Hilden K."/>
            <person name="Makela M.R."/>
            <person name="Grigoriev I."/>
            <person name="Riley R."/>
        </authorList>
    </citation>
    <scope>NUCLEOTIDE SEQUENCE [LARGE SCALE GENOMIC DNA]</scope>
    <source>
        <strain evidence="2 3">FBCC195</strain>
    </source>
</reference>
<dbReference type="AlphaFoldDB" id="A0A2R6NQ21"/>
<gene>
    <name evidence="2" type="ORF">PHLCEN_2v9761</name>
</gene>
<keyword evidence="3" id="KW-1185">Reference proteome</keyword>
<comment type="caution">
    <text evidence="2">The sequence shown here is derived from an EMBL/GenBank/DDBJ whole genome shotgun (WGS) entry which is preliminary data.</text>
</comment>
<name>A0A2R6NQ21_9APHY</name>
<dbReference type="Pfam" id="PF12770">
    <property type="entry name" value="CHAT"/>
    <property type="match status" value="1"/>
</dbReference>
<evidence type="ECO:0000313" key="2">
    <source>
        <dbReference type="EMBL" id="PSR74584.1"/>
    </source>
</evidence>
<sequence>MHDDHFHILDNTSTNPENDAVPELTVDALEVIELAVIVIPLHKEPLIVESAIDSLQKSVTLMRRCSQQKPLIFFITQLARLFFSRFQDVQEIRDLNQSIIHLREGTNLFAADNVALASCYGHLVHELSLKFELFQNRSDLEDAILSHETMGKLPQRSTKHVDGAMIASSRRIAASDDWRTTHTNLLFLRFMDTGQLQDLQSAIEMAEDVLQGCPDGKPPLREEVSTCLVNCLMQRFRVHGRVEDLRRIEELVLHDSARSIDNVHILGKLLITAFDWFRHQEFIDEAVKYSHLSVIAMSSTLKTRIPTPQDGIPEAEELEELTFAQAALQQLYNAEFAARYTQQSWWQEVLSPGSRMRPVNSWVEETSRLHDLGCAITKQFAVSPLRDNRQMSIALTVLRLAEQLAPRNSSQRWEYLFSLGTSHRVRHEIVQQPGWKDIKRAVELQSKAVEKLLVPNPRRIPALSSLACSLLQLAQASGDETQYYRAVELLEHVADAFYGFIHDRLEGAILWASLLHSDTPFSFEDEQTQLQRALEGYKKAISLLARAVWIGLSTSSRLARLHSVPKTFASDAAACAIRLAELQSDPQRRQQYLGTAVELLDQGRAILWSQASQLHADLRLLSTRQPELAAELNGVAAELARTAFKDGNADSGNATADLAYKWDELVDRVRQLDGFHDFLRSTPFAALRQAAGPTTIIIVNVSEHRCDTIIIPSQGAVHLVPLPKLSKSQVDDNVQDIHSLLPSKDDRGEFETIAHDLWGDICQPVLAELREMGIVDQSPRSSGAAPHIRWCLTGRLAFLPIHAAGPRYQSRRKPGMLDWVTSSYISTLFMLLRAQQRREALQGQVPVPRVLAVCHSGGDERGRLPKAKEEVEILCSCLKPGAASVIMDNEARVDAVSDALKKSNWVHFACHGTQNKTNPMDSALVLDDGRLPVSKLAEQNLKGEFAMLLACETAMGMPGLSDEAIHVAAGLHFAGFNSVVATMWSICDEHGPIVAGKVYKYLFRKKEDGSPADALEAAQALRKALLFLRDKQKLSVRDWAPFMHFGL</sequence>
<dbReference type="EMBL" id="MLYV02000976">
    <property type="protein sequence ID" value="PSR74584.1"/>
    <property type="molecule type" value="Genomic_DNA"/>
</dbReference>
<accession>A0A2R6NQ21</accession>
<evidence type="ECO:0000313" key="3">
    <source>
        <dbReference type="Proteomes" id="UP000186601"/>
    </source>
</evidence>
<protein>
    <recommendedName>
        <fullName evidence="1">CHAT domain-containing protein</fullName>
    </recommendedName>
</protein>